<dbReference type="SMART" id="SM00836">
    <property type="entry name" value="DALR_1"/>
    <property type="match status" value="1"/>
</dbReference>
<dbReference type="InterPro" id="IPR001278">
    <property type="entry name" value="Arg-tRNA-ligase"/>
</dbReference>
<name>A0ABR3JCU5_9AGAR</name>
<dbReference type="EC" id="6.1.1.19" evidence="2"/>
<dbReference type="PANTHER" id="PTHR11956">
    <property type="entry name" value="ARGINYL-TRNA SYNTHETASE"/>
    <property type="match status" value="1"/>
</dbReference>
<organism evidence="12 13">
    <name type="scientific">Hohenbuehelia grisea</name>
    <dbReference type="NCBI Taxonomy" id="104357"/>
    <lineage>
        <taxon>Eukaryota</taxon>
        <taxon>Fungi</taxon>
        <taxon>Dikarya</taxon>
        <taxon>Basidiomycota</taxon>
        <taxon>Agaricomycotina</taxon>
        <taxon>Agaricomycetes</taxon>
        <taxon>Agaricomycetidae</taxon>
        <taxon>Agaricales</taxon>
        <taxon>Pleurotineae</taxon>
        <taxon>Pleurotaceae</taxon>
        <taxon>Hohenbuehelia</taxon>
    </lineage>
</organism>
<evidence type="ECO:0000256" key="9">
    <source>
        <dbReference type="ARBA" id="ARBA00049339"/>
    </source>
</evidence>
<keyword evidence="4 10" id="KW-0547">Nucleotide-binding</keyword>
<dbReference type="Gene3D" id="1.10.730.10">
    <property type="entry name" value="Isoleucyl-tRNA Synthetase, Domain 1"/>
    <property type="match status" value="1"/>
</dbReference>
<evidence type="ECO:0000256" key="5">
    <source>
        <dbReference type="ARBA" id="ARBA00022840"/>
    </source>
</evidence>
<evidence type="ECO:0000256" key="2">
    <source>
        <dbReference type="ARBA" id="ARBA00012837"/>
    </source>
</evidence>
<feature type="domain" description="DALR anticodon binding" evidence="11">
    <location>
        <begin position="518"/>
        <end position="637"/>
    </location>
</feature>
<dbReference type="InterPro" id="IPR008909">
    <property type="entry name" value="DALR_anticod-bd"/>
</dbReference>
<dbReference type="PRINTS" id="PR01038">
    <property type="entry name" value="TRNASYNTHARG"/>
</dbReference>
<dbReference type="Proteomes" id="UP001556367">
    <property type="component" value="Unassembled WGS sequence"/>
</dbReference>
<evidence type="ECO:0000256" key="1">
    <source>
        <dbReference type="ARBA" id="ARBA00005594"/>
    </source>
</evidence>
<dbReference type="InterPro" id="IPR001412">
    <property type="entry name" value="aa-tRNA-synth_I_CS"/>
</dbReference>
<dbReference type="EMBL" id="JASNQZ010000008">
    <property type="protein sequence ID" value="KAL0953310.1"/>
    <property type="molecule type" value="Genomic_DNA"/>
</dbReference>
<comment type="caution">
    <text evidence="12">The sequence shown here is derived from an EMBL/GenBank/DDBJ whole genome shotgun (WGS) entry which is preliminary data.</text>
</comment>
<comment type="similarity">
    <text evidence="1 10">Belongs to the class-I aminoacyl-tRNA synthetase family.</text>
</comment>
<reference evidence="13" key="1">
    <citation type="submission" date="2024-06" db="EMBL/GenBank/DDBJ databases">
        <title>Multi-omics analyses provide insights into the biosynthesis of the anticancer antibiotic pleurotin in Hohenbuehelia grisea.</title>
        <authorList>
            <person name="Weaver J.A."/>
            <person name="Alberti F."/>
        </authorList>
    </citation>
    <scope>NUCLEOTIDE SEQUENCE [LARGE SCALE GENOMIC DNA]</scope>
    <source>
        <strain evidence="13">T-177</strain>
    </source>
</reference>
<dbReference type="Pfam" id="PF00750">
    <property type="entry name" value="tRNA-synt_1d"/>
    <property type="match status" value="1"/>
</dbReference>
<evidence type="ECO:0000313" key="12">
    <source>
        <dbReference type="EMBL" id="KAL0953310.1"/>
    </source>
</evidence>
<evidence type="ECO:0000313" key="13">
    <source>
        <dbReference type="Proteomes" id="UP001556367"/>
    </source>
</evidence>
<protein>
    <recommendedName>
        <fullName evidence="2">arginine--tRNA ligase</fullName>
        <ecNumber evidence="2">6.1.1.19</ecNumber>
    </recommendedName>
    <alternativeName>
        <fullName evidence="8">Arginyl-tRNA synthetase</fullName>
    </alternativeName>
</protein>
<keyword evidence="6 10" id="KW-0648">Protein biosynthesis</keyword>
<dbReference type="Gene3D" id="3.40.50.620">
    <property type="entry name" value="HUPs"/>
    <property type="match status" value="1"/>
</dbReference>
<dbReference type="Pfam" id="PF05746">
    <property type="entry name" value="DALR_1"/>
    <property type="match status" value="1"/>
</dbReference>
<dbReference type="InterPro" id="IPR009080">
    <property type="entry name" value="tRNAsynth_Ia_anticodon-bd"/>
</dbReference>
<dbReference type="NCBIfam" id="TIGR00456">
    <property type="entry name" value="argS"/>
    <property type="match status" value="1"/>
</dbReference>
<gene>
    <name evidence="12" type="ORF">HGRIS_004558</name>
</gene>
<evidence type="ECO:0000256" key="3">
    <source>
        <dbReference type="ARBA" id="ARBA00022598"/>
    </source>
</evidence>
<evidence type="ECO:0000256" key="8">
    <source>
        <dbReference type="ARBA" id="ARBA00033033"/>
    </source>
</evidence>
<keyword evidence="5 10" id="KW-0067">ATP-binding</keyword>
<keyword evidence="3 10" id="KW-0436">Ligase</keyword>
<dbReference type="PANTHER" id="PTHR11956:SF11">
    <property type="entry name" value="ARGININE--TRNA LIGASE, MITOCHONDRIAL-RELATED"/>
    <property type="match status" value="1"/>
</dbReference>
<dbReference type="SUPFAM" id="SSF47323">
    <property type="entry name" value="Anticodon-binding domain of a subclass of class I aminoacyl-tRNA synthetases"/>
    <property type="match status" value="1"/>
</dbReference>
<dbReference type="InterPro" id="IPR014729">
    <property type="entry name" value="Rossmann-like_a/b/a_fold"/>
</dbReference>
<evidence type="ECO:0000256" key="4">
    <source>
        <dbReference type="ARBA" id="ARBA00022741"/>
    </source>
</evidence>
<evidence type="ECO:0000256" key="6">
    <source>
        <dbReference type="ARBA" id="ARBA00022917"/>
    </source>
</evidence>
<dbReference type="InterPro" id="IPR035684">
    <property type="entry name" value="ArgRS_core"/>
</dbReference>
<accession>A0ABR3JCU5</accession>
<sequence length="637" mass="71389">MCLHNNQFYIRSSSPTPSTHSNASTFVSISDDDSVTSPSTCVTFDNDALELDSKGAAFLSGEVRPLVAHRKAIASLVCSAAEGLIPLDFELVYSNIRQSKKKGCDFILPLASVIAAPRIEELAHVVNAMTQSEGDIIRLTSAVSIKDTLCFTCNTATLLTTVLTDVHSIPDYGFTDQGRGRSVIVEYSSPNIAKPFHVGHVRPTILGAFLRALFIRFGYEVIAMNYLGDWGTQFGMIAVGFDKYGSEEKLLANPCHHLYDVYVRINQDALEDTSIKPQAAAYFKRMEDGDEAALATWKHWRELSVNRYIKDYADLNAHFDIYTSESSVEREWQDQAIQTLDDMSLIQDVDGTKRVDLSEWKLGKAVLRKSNGTSIYLSRDIAEAIRRAGVHRFDKMIYVVASQQDLHLARLFRTLKSMGFNWAEQLEHVNHGLVSGMATRKGSVIFLDSVIEKLAHKIFTLMQMQSKNYANVANPEVVVRELAISTIKIHDFSRRRNKNYKFKENKVPSIKGDSGPYLHLVYARLSAICRQDDDLLAIGAQDIDVSCLANATAHRIAILLGTFPDITDRTMATYQPCTVVKYCFRLCHAIMQDIHMAGNELGSRLEERRARLWMYGGARKVLESAMSLLSLRPLEFL</sequence>
<evidence type="ECO:0000259" key="11">
    <source>
        <dbReference type="SMART" id="SM00836"/>
    </source>
</evidence>
<evidence type="ECO:0000256" key="7">
    <source>
        <dbReference type="ARBA" id="ARBA00023146"/>
    </source>
</evidence>
<comment type="catalytic activity">
    <reaction evidence="9">
        <text>tRNA(Arg) + L-arginine + ATP = L-arginyl-tRNA(Arg) + AMP + diphosphate</text>
        <dbReference type="Rhea" id="RHEA:20301"/>
        <dbReference type="Rhea" id="RHEA-COMP:9658"/>
        <dbReference type="Rhea" id="RHEA-COMP:9673"/>
        <dbReference type="ChEBI" id="CHEBI:30616"/>
        <dbReference type="ChEBI" id="CHEBI:32682"/>
        <dbReference type="ChEBI" id="CHEBI:33019"/>
        <dbReference type="ChEBI" id="CHEBI:78442"/>
        <dbReference type="ChEBI" id="CHEBI:78513"/>
        <dbReference type="ChEBI" id="CHEBI:456215"/>
        <dbReference type="EC" id="6.1.1.19"/>
    </reaction>
</comment>
<dbReference type="PROSITE" id="PS00178">
    <property type="entry name" value="AA_TRNA_LIGASE_I"/>
    <property type="match status" value="1"/>
</dbReference>
<proteinExistence type="inferred from homology"/>
<keyword evidence="13" id="KW-1185">Reference proteome</keyword>
<evidence type="ECO:0000256" key="10">
    <source>
        <dbReference type="RuleBase" id="RU363038"/>
    </source>
</evidence>
<keyword evidence="7 10" id="KW-0030">Aminoacyl-tRNA synthetase</keyword>
<dbReference type="SUPFAM" id="SSF52374">
    <property type="entry name" value="Nucleotidylyl transferase"/>
    <property type="match status" value="1"/>
</dbReference>